<evidence type="ECO:0000313" key="1">
    <source>
        <dbReference type="EMBL" id="AYV83516.1"/>
    </source>
</evidence>
<reference evidence="1" key="1">
    <citation type="submission" date="2018-10" db="EMBL/GenBank/DDBJ databases">
        <title>Hidden diversity of soil giant viruses.</title>
        <authorList>
            <person name="Schulz F."/>
            <person name="Alteio L."/>
            <person name="Goudeau D."/>
            <person name="Ryan E.M."/>
            <person name="Malmstrom R.R."/>
            <person name="Blanchard J."/>
            <person name="Woyke T."/>
        </authorList>
    </citation>
    <scope>NUCLEOTIDE SEQUENCE</scope>
    <source>
        <strain evidence="1">HYV1</strain>
    </source>
</reference>
<dbReference type="EMBL" id="MK072389">
    <property type="protein sequence ID" value="AYV83516.1"/>
    <property type="molecule type" value="Genomic_DNA"/>
</dbReference>
<sequence length="31" mass="3517">MPCCGKIVCLECVLPWVTEKKMCVRCPSNMD</sequence>
<accession>A0A3G5A8B5</accession>
<proteinExistence type="predicted"/>
<organism evidence="1">
    <name type="scientific">Hyperionvirus sp</name>
    <dbReference type="NCBI Taxonomy" id="2487770"/>
    <lineage>
        <taxon>Viruses</taxon>
        <taxon>Varidnaviria</taxon>
        <taxon>Bamfordvirae</taxon>
        <taxon>Nucleocytoviricota</taxon>
        <taxon>Megaviricetes</taxon>
        <taxon>Imitervirales</taxon>
        <taxon>Mimiviridae</taxon>
        <taxon>Klosneuvirinae</taxon>
    </lineage>
</organism>
<gene>
    <name evidence="1" type="ORF">Hyperionvirus7_87</name>
</gene>
<protein>
    <submittedName>
        <fullName evidence="1">Uncharacterized protein</fullName>
    </submittedName>
</protein>
<feature type="non-terminal residue" evidence="1">
    <location>
        <position position="31"/>
    </location>
</feature>
<name>A0A3G5A8B5_9VIRU</name>